<dbReference type="NCBIfam" id="TIGR03089">
    <property type="entry name" value="TIGR03089 family protein"/>
    <property type="match status" value="1"/>
</dbReference>
<name>A0A126ZZU2_9MICC</name>
<dbReference type="Proteomes" id="UP000070134">
    <property type="component" value="Chromosome"/>
</dbReference>
<keyword evidence="2" id="KW-1185">Reference proteome</keyword>
<dbReference type="KEGG" id="satk:SA2016_1442"/>
<accession>A0A126ZZU2</accession>
<dbReference type="SUPFAM" id="SSF56801">
    <property type="entry name" value="Acetyl-CoA synthetase-like"/>
    <property type="match status" value="1"/>
</dbReference>
<reference evidence="1 2" key="1">
    <citation type="submission" date="2016-02" db="EMBL/GenBank/DDBJ databases">
        <title>Complete genome of Sinomonas atrocyanea KCTC 3377.</title>
        <authorList>
            <person name="Kim K.M."/>
        </authorList>
    </citation>
    <scope>NUCLEOTIDE SEQUENCE [LARGE SCALE GENOMIC DNA]</scope>
    <source>
        <strain evidence="1 2">KCTC 3377</strain>
    </source>
</reference>
<evidence type="ECO:0008006" key="3">
    <source>
        <dbReference type="Google" id="ProtNLM"/>
    </source>
</evidence>
<dbReference type="STRING" id="37927.SA2016_1442"/>
<evidence type="ECO:0000313" key="2">
    <source>
        <dbReference type="Proteomes" id="UP000070134"/>
    </source>
</evidence>
<evidence type="ECO:0000313" key="1">
    <source>
        <dbReference type="EMBL" id="AMM32121.1"/>
    </source>
</evidence>
<sequence length="242" mass="25297">MPSTIPHLLQRLRGGQHASSPRLTWYGPDGERIELSGRVLENWVAKTSNFLTEELDAEIGTRVRIALPAHWKSAVIALAAWQVGAVVVDDPGIPVDVTFVGPDFAADDAAPSGGALVAVALGALEMGYPGQLPAGAYDYAAAVRQFADSYEPFDAPAEDDAAYESGSESFSQAELSSGFAAPAAAGARVLVAAREGLRASLSRLLGAWAADGSAVLVHAQTEEAEDGRALERIRQTEKVTGA</sequence>
<proteinExistence type="predicted"/>
<protein>
    <recommendedName>
        <fullName evidence="3">TIGR03089 family protein</fullName>
    </recommendedName>
</protein>
<dbReference type="PATRIC" id="fig|37927.3.peg.1490"/>
<dbReference type="RefSeq" id="WP_084249378.1">
    <property type="nucleotide sequence ID" value="NZ_BJMO01000075.1"/>
</dbReference>
<dbReference type="InterPro" id="IPR017523">
    <property type="entry name" value="Rv3268"/>
</dbReference>
<dbReference type="EMBL" id="CP014518">
    <property type="protein sequence ID" value="AMM32121.1"/>
    <property type="molecule type" value="Genomic_DNA"/>
</dbReference>
<gene>
    <name evidence="1" type="ORF">SA2016_1442</name>
</gene>
<dbReference type="InterPro" id="IPR042099">
    <property type="entry name" value="ANL_N_sf"/>
</dbReference>
<dbReference type="Gene3D" id="3.40.50.12780">
    <property type="entry name" value="N-terminal domain of ligase-like"/>
    <property type="match status" value="1"/>
</dbReference>
<organism evidence="1 2">
    <name type="scientific">Sinomonas atrocyanea</name>
    <dbReference type="NCBI Taxonomy" id="37927"/>
    <lineage>
        <taxon>Bacteria</taxon>
        <taxon>Bacillati</taxon>
        <taxon>Actinomycetota</taxon>
        <taxon>Actinomycetes</taxon>
        <taxon>Micrococcales</taxon>
        <taxon>Micrococcaceae</taxon>
        <taxon>Sinomonas</taxon>
    </lineage>
</organism>
<dbReference type="OrthoDB" id="3396763at2"/>
<dbReference type="AlphaFoldDB" id="A0A126ZZU2"/>